<organism evidence="5 6">
    <name type="scientific">[Mycoplasma] falconis</name>
    <dbReference type="NCBI Taxonomy" id="92403"/>
    <lineage>
        <taxon>Bacteria</taxon>
        <taxon>Bacillati</taxon>
        <taxon>Mycoplasmatota</taxon>
        <taxon>Mycoplasmoidales</taxon>
        <taxon>Metamycoplasmataceae</taxon>
        <taxon>Metamycoplasma</taxon>
    </lineage>
</organism>
<evidence type="ECO:0000313" key="6">
    <source>
        <dbReference type="Proteomes" id="UP000319776"/>
    </source>
</evidence>
<dbReference type="RefSeq" id="WP_140781536.1">
    <property type="nucleotide sequence ID" value="NZ_VFSS01000012.1"/>
</dbReference>
<dbReference type="GO" id="GO:0006457">
    <property type="term" value="P:protein folding"/>
    <property type="evidence" value="ECO:0007669"/>
    <property type="project" value="InterPro"/>
</dbReference>
<dbReference type="AlphaFoldDB" id="A0A501X890"/>
<dbReference type="GO" id="GO:0005737">
    <property type="term" value="C:cytoplasm"/>
    <property type="evidence" value="ECO:0007669"/>
    <property type="project" value="UniProtKB-SubCell"/>
</dbReference>
<evidence type="ECO:0000313" key="5">
    <source>
        <dbReference type="EMBL" id="TPE56760.1"/>
    </source>
</evidence>
<protein>
    <recommendedName>
        <fullName evidence="3">Protein GrpE</fullName>
    </recommendedName>
    <alternativeName>
        <fullName evidence="3">HSP-70 cofactor</fullName>
    </alternativeName>
</protein>
<dbReference type="InterPro" id="IPR000740">
    <property type="entry name" value="GrpE"/>
</dbReference>
<dbReference type="GO" id="GO:0042803">
    <property type="term" value="F:protein homodimerization activity"/>
    <property type="evidence" value="ECO:0007669"/>
    <property type="project" value="InterPro"/>
</dbReference>
<evidence type="ECO:0000256" key="2">
    <source>
        <dbReference type="ARBA" id="ARBA00023186"/>
    </source>
</evidence>
<reference evidence="5 6" key="1">
    <citation type="submission" date="2019-06" db="EMBL/GenBank/DDBJ databases">
        <title>Mycoplasma falconis type strain whole genome sequence.</title>
        <authorList>
            <person name="Spergser J."/>
        </authorList>
    </citation>
    <scope>NUCLEOTIDE SEQUENCE [LARGE SCALE GENOMIC DNA]</scope>
    <source>
        <strain evidence="5 6">ATCC 51372</strain>
    </source>
</reference>
<dbReference type="Gene3D" id="3.90.20.20">
    <property type="match status" value="1"/>
</dbReference>
<dbReference type="SUPFAM" id="SSF51064">
    <property type="entry name" value="Head domain of nucleotide exchange factor GrpE"/>
    <property type="match status" value="1"/>
</dbReference>
<keyword evidence="2 3" id="KW-0143">Chaperone</keyword>
<dbReference type="Gene3D" id="2.30.22.10">
    <property type="entry name" value="Head domain of nucleotide exchange factor GrpE"/>
    <property type="match status" value="1"/>
</dbReference>
<dbReference type="GO" id="GO:0051082">
    <property type="term" value="F:unfolded protein binding"/>
    <property type="evidence" value="ECO:0007669"/>
    <property type="project" value="TreeGrafter"/>
</dbReference>
<dbReference type="HAMAP" id="MF_01151">
    <property type="entry name" value="GrpE"/>
    <property type="match status" value="1"/>
</dbReference>
<keyword evidence="3" id="KW-0963">Cytoplasm</keyword>
<dbReference type="InterPro" id="IPR013805">
    <property type="entry name" value="GrpE_CC"/>
</dbReference>
<proteinExistence type="inferred from homology"/>
<comment type="subcellular location">
    <subcellularLocation>
        <location evidence="3">Cytoplasm</location>
    </subcellularLocation>
</comment>
<dbReference type="PANTHER" id="PTHR21237">
    <property type="entry name" value="GRPE PROTEIN"/>
    <property type="match status" value="1"/>
</dbReference>
<comment type="function">
    <text evidence="3">Participates actively in the response to hyperosmotic and heat shock by preventing the aggregation of stress-denatured proteins, in association with DnaK and GrpE. It is the nucleotide exchange factor for DnaK and may function as a thermosensor. Unfolded proteins bind initially to DnaJ; upon interaction with the DnaJ-bound protein, DnaK hydrolyzes its bound ATP, resulting in the formation of a stable complex. GrpE releases ADP from DnaK; ATP binding to DnaK triggers the release of the substrate protein, thus completing the reaction cycle. Several rounds of ATP-dependent interactions between DnaJ, DnaK and GrpE are required for fully efficient folding.</text>
</comment>
<evidence type="ECO:0000256" key="1">
    <source>
        <dbReference type="ARBA" id="ARBA00009054"/>
    </source>
</evidence>
<dbReference type="PANTHER" id="PTHR21237:SF23">
    <property type="entry name" value="GRPE PROTEIN HOMOLOG, MITOCHONDRIAL"/>
    <property type="match status" value="1"/>
</dbReference>
<feature type="coiled-coil region" evidence="4">
    <location>
        <begin position="97"/>
        <end position="131"/>
    </location>
</feature>
<comment type="caution">
    <text evidence="5">The sequence shown here is derived from an EMBL/GenBank/DDBJ whole genome shotgun (WGS) entry which is preliminary data.</text>
</comment>
<dbReference type="InterPro" id="IPR009012">
    <property type="entry name" value="GrpE_head"/>
</dbReference>
<evidence type="ECO:0000256" key="4">
    <source>
        <dbReference type="SAM" id="Coils"/>
    </source>
</evidence>
<dbReference type="EMBL" id="VFSS01000012">
    <property type="protein sequence ID" value="TPE56760.1"/>
    <property type="molecule type" value="Genomic_DNA"/>
</dbReference>
<accession>A0A501X890</accession>
<evidence type="ECO:0000256" key="3">
    <source>
        <dbReference type="HAMAP-Rule" id="MF_01151"/>
    </source>
</evidence>
<comment type="similarity">
    <text evidence="1 3">Belongs to the GrpE family.</text>
</comment>
<dbReference type="GO" id="GO:0051087">
    <property type="term" value="F:protein-folding chaperone binding"/>
    <property type="evidence" value="ECO:0007669"/>
    <property type="project" value="InterPro"/>
</dbReference>
<dbReference type="Proteomes" id="UP000319776">
    <property type="component" value="Unassembled WGS sequence"/>
</dbReference>
<keyword evidence="6" id="KW-1185">Reference proteome</keyword>
<dbReference type="SUPFAM" id="SSF58014">
    <property type="entry name" value="Coiled-coil domain of nucleotide exchange factor GrpE"/>
    <property type="match status" value="1"/>
</dbReference>
<name>A0A501X890_9BACT</name>
<keyword evidence="3" id="KW-0346">Stress response</keyword>
<dbReference type="Pfam" id="PF01025">
    <property type="entry name" value="GrpE"/>
    <property type="match status" value="1"/>
</dbReference>
<dbReference type="GO" id="GO:0000774">
    <property type="term" value="F:adenyl-nucleotide exchange factor activity"/>
    <property type="evidence" value="ECO:0007669"/>
    <property type="project" value="InterPro"/>
</dbReference>
<sequence length="270" mass="31338">MKLNKYDYVEYVIISAEDHKLMASDKEYKPKEEPKSFVYGIDLIEENLEKLLTGKNLKLNMYHHVNIDNKKVYVKVTKHLTTPEPVVNLINENIEITNKLNLKNQELENTILNLRNEMKEHQEAFKIQVEKIQSKAQEELNNFKKDRSEHFEKELKEGKQYALQRFLEDLILPINNFEIAIAAAKNNENQVVQNFAKGFDMLYNQLGNILADAGVVKIQPQVGNLYNPMEEQVYEVVASDLPKDTILEVKNIGYKLHDRTIKPALVIVAK</sequence>
<dbReference type="OrthoDB" id="9812586at2"/>
<gene>
    <name evidence="3" type="primary">grpE</name>
    <name evidence="5" type="ORF">FJO69_02735</name>
</gene>
<keyword evidence="4" id="KW-0175">Coiled coil</keyword>
<comment type="subunit">
    <text evidence="3">Homodimer.</text>
</comment>